<evidence type="ECO:0000313" key="2">
    <source>
        <dbReference type="Proteomes" id="UP000055136"/>
    </source>
</evidence>
<dbReference type="STRING" id="1748243.Tel_12075"/>
<dbReference type="AlphaFoldDB" id="A0A0S2TFB3"/>
<evidence type="ECO:0000313" key="1">
    <source>
        <dbReference type="EMBL" id="ALP53810.1"/>
    </source>
</evidence>
<dbReference type="Proteomes" id="UP000055136">
    <property type="component" value="Chromosome"/>
</dbReference>
<dbReference type="EMBL" id="CP013099">
    <property type="protein sequence ID" value="ALP53810.1"/>
    <property type="molecule type" value="Genomic_DNA"/>
</dbReference>
<accession>A0A0S2TFB3</accession>
<proteinExistence type="predicted"/>
<reference evidence="1" key="1">
    <citation type="submission" date="2015-10" db="EMBL/GenBank/DDBJ databases">
        <title>Description of Candidatus Tenderia electrophaga gen. nov, sp. nov., an Uncultivated Electroautotroph from a Biocathode Enrichment.</title>
        <authorList>
            <person name="Eddie B.J."/>
            <person name="Malanoski A.P."/>
            <person name="Wang Z."/>
            <person name="Hall R.J."/>
            <person name="Oh S.D."/>
            <person name="Heiner C."/>
            <person name="Lin B."/>
            <person name="Strycharz-Glaven S.M."/>
        </authorList>
    </citation>
    <scope>NUCLEOTIDE SEQUENCE [LARGE SCALE GENOMIC DNA]</scope>
    <source>
        <strain evidence="1">NRL1</strain>
    </source>
</reference>
<sequence>MAKETDSLPLPEGPDRVHYATGVLLGAEDFRAEQDYHRSRLARALAYAMGQGTLAGLEVIHEPEQPADETNPARSERLLVEPGLAIDRLGRLIEVVTPRCLKLADWYAAQSPQLLRQAWHDTGNLWTDSPSGVAADLFIRFVVCERGKTPAFASSAFDSFDSVTAARLRDGFEIELILRQETDPPVPQAQWPDFGGDAVNLRQAIFDAWRQGSAYSSLQGLDPLPEHVPGQDTSALFLARVLLPADQAPAGQRPARRSAEAVMVRNELRPFVVTANALARWLGVGVTGDV</sequence>
<gene>
    <name evidence="1" type="ORF">Tel_12075</name>
</gene>
<name>A0A0S2TFB3_9GAMM</name>
<dbReference type="KEGG" id="tee:Tel_12075"/>
<organism evidence="1 2">
    <name type="scientific">Candidatus Tenderia electrophaga</name>
    <dbReference type="NCBI Taxonomy" id="1748243"/>
    <lineage>
        <taxon>Bacteria</taxon>
        <taxon>Pseudomonadati</taxon>
        <taxon>Pseudomonadota</taxon>
        <taxon>Gammaproteobacteria</taxon>
        <taxon>Candidatus Tenderiales</taxon>
        <taxon>Candidatus Tenderiaceae</taxon>
        <taxon>Candidatus Tenderia</taxon>
    </lineage>
</organism>
<keyword evidence="2" id="KW-1185">Reference proteome</keyword>
<protein>
    <submittedName>
        <fullName evidence="1">Uncharacterized protein</fullName>
    </submittedName>
</protein>